<accession>A0A386ZPC9</accession>
<organism evidence="7 8">
    <name type="scientific">Nocardia yunnanensis</name>
    <dbReference type="NCBI Taxonomy" id="2382165"/>
    <lineage>
        <taxon>Bacteria</taxon>
        <taxon>Bacillati</taxon>
        <taxon>Actinomycetota</taxon>
        <taxon>Actinomycetes</taxon>
        <taxon>Mycobacteriales</taxon>
        <taxon>Nocardiaceae</taxon>
        <taxon>Nocardia</taxon>
    </lineage>
</organism>
<dbReference type="Proteomes" id="UP000267164">
    <property type="component" value="Chromosome"/>
</dbReference>
<evidence type="ECO:0000256" key="5">
    <source>
        <dbReference type="ARBA" id="ARBA00023136"/>
    </source>
</evidence>
<keyword evidence="3 6" id="KW-0812">Transmembrane</keyword>
<dbReference type="PANTHER" id="PTHR30250">
    <property type="entry name" value="PST FAMILY PREDICTED COLANIC ACID TRANSPORTER"/>
    <property type="match status" value="1"/>
</dbReference>
<dbReference type="AlphaFoldDB" id="A0A386ZPC9"/>
<dbReference type="RefSeq" id="WP_120743498.1">
    <property type="nucleotide sequence ID" value="NZ_CP032568.1"/>
</dbReference>
<proteinExistence type="predicted"/>
<feature type="transmembrane region" description="Helical" evidence="6">
    <location>
        <begin position="70"/>
        <end position="90"/>
    </location>
</feature>
<feature type="transmembrane region" description="Helical" evidence="6">
    <location>
        <begin position="337"/>
        <end position="359"/>
    </location>
</feature>
<reference evidence="7 8" key="1">
    <citation type="submission" date="2018-09" db="EMBL/GenBank/DDBJ databases">
        <title>Nocardia yunnanensis sp. nov., an actinomycete isolated from a soil sample.</title>
        <authorList>
            <person name="Zhang J."/>
        </authorList>
    </citation>
    <scope>NUCLEOTIDE SEQUENCE [LARGE SCALE GENOMIC DNA]</scope>
    <source>
        <strain evidence="7 8">CFHS0054</strain>
    </source>
</reference>
<evidence type="ECO:0000313" key="7">
    <source>
        <dbReference type="EMBL" id="AYF78415.1"/>
    </source>
</evidence>
<feature type="transmembrane region" description="Helical" evidence="6">
    <location>
        <begin position="366"/>
        <end position="386"/>
    </location>
</feature>
<dbReference type="InterPro" id="IPR002797">
    <property type="entry name" value="Polysacc_synth"/>
</dbReference>
<dbReference type="GO" id="GO:0005886">
    <property type="term" value="C:plasma membrane"/>
    <property type="evidence" value="ECO:0007669"/>
    <property type="project" value="UniProtKB-SubCell"/>
</dbReference>
<feature type="transmembrane region" description="Helical" evidence="6">
    <location>
        <begin position="131"/>
        <end position="152"/>
    </location>
</feature>
<dbReference type="InterPro" id="IPR050833">
    <property type="entry name" value="Poly_Biosynth_Transport"/>
</dbReference>
<comment type="subcellular location">
    <subcellularLocation>
        <location evidence="1">Cell membrane</location>
        <topology evidence="1">Multi-pass membrane protein</topology>
    </subcellularLocation>
</comment>
<keyword evidence="8" id="KW-1185">Reference proteome</keyword>
<dbReference type="KEGG" id="nyu:D7D52_36445"/>
<feature type="transmembrane region" description="Helical" evidence="6">
    <location>
        <begin position="392"/>
        <end position="412"/>
    </location>
</feature>
<dbReference type="PANTHER" id="PTHR30250:SF11">
    <property type="entry name" value="O-ANTIGEN TRANSPORTER-RELATED"/>
    <property type="match status" value="1"/>
</dbReference>
<evidence type="ECO:0000313" key="8">
    <source>
        <dbReference type="Proteomes" id="UP000267164"/>
    </source>
</evidence>
<name>A0A386ZPC9_9NOCA</name>
<feature type="transmembrane region" description="Helical" evidence="6">
    <location>
        <begin position="164"/>
        <end position="180"/>
    </location>
</feature>
<dbReference type="OrthoDB" id="4524898at2"/>
<feature type="transmembrane region" description="Helical" evidence="6">
    <location>
        <begin position="300"/>
        <end position="325"/>
    </location>
</feature>
<keyword evidence="2" id="KW-1003">Cell membrane</keyword>
<feature type="transmembrane region" description="Helical" evidence="6">
    <location>
        <begin position="186"/>
        <end position="206"/>
    </location>
</feature>
<evidence type="ECO:0000256" key="6">
    <source>
        <dbReference type="SAM" id="Phobius"/>
    </source>
</evidence>
<keyword evidence="4 6" id="KW-1133">Transmembrane helix</keyword>
<protein>
    <submittedName>
        <fullName evidence="7">Lipopolysaccharide biosynthesis protein</fullName>
    </submittedName>
</protein>
<evidence type="ECO:0000256" key="2">
    <source>
        <dbReference type="ARBA" id="ARBA00022475"/>
    </source>
</evidence>
<dbReference type="Pfam" id="PF01943">
    <property type="entry name" value="Polysacc_synt"/>
    <property type="match status" value="1"/>
</dbReference>
<feature type="transmembrane region" description="Helical" evidence="6">
    <location>
        <begin position="42"/>
        <end position="64"/>
    </location>
</feature>
<sequence length="431" mass="45355">MAGQQVGRAGLLGRVRARVAEDGLLSVLRDIGFVSLGKYGQFLVTAVTVPLTARTLGVSGVGLLAIGMSAYFLGSLVVDLGINTFLAALIDEEGLAELRGSYLAVRAAGLGVIGVALVAGLAFGAGAHVRMILLGLFVGGFLSMSEDWLLVGQARFGASMTYQIAGRIVYLVLLVAILPGLPHAEIVLLCLLLSSTVTVALTWWDARSRYGRPGRPSKVAMILRKGAPIVASRLLVTSYGQGTATVYSSVLDAASLGLYSASDKLVRAVQSLLDPVGLALLPRMAREREDANFWRHEMRALGACVIVAAVAAAGIWLAAPLAVRIVYDDDFRGVVPILRVEVCILVATATTSFVTTALLPVRQDTVGVMIGAVIGTAVAATALLLTLRTHSVWTLVWGTVAAEFCVAAWYLARSGRLAARERPQRALPASH</sequence>
<evidence type="ECO:0000256" key="4">
    <source>
        <dbReference type="ARBA" id="ARBA00022989"/>
    </source>
</evidence>
<keyword evidence="5 6" id="KW-0472">Membrane</keyword>
<evidence type="ECO:0000256" key="1">
    <source>
        <dbReference type="ARBA" id="ARBA00004651"/>
    </source>
</evidence>
<evidence type="ECO:0000256" key="3">
    <source>
        <dbReference type="ARBA" id="ARBA00022692"/>
    </source>
</evidence>
<gene>
    <name evidence="7" type="ORF">D7D52_36445</name>
</gene>
<dbReference type="EMBL" id="CP032568">
    <property type="protein sequence ID" value="AYF78415.1"/>
    <property type="molecule type" value="Genomic_DNA"/>
</dbReference>
<feature type="transmembrane region" description="Helical" evidence="6">
    <location>
        <begin position="102"/>
        <end position="125"/>
    </location>
</feature>